<evidence type="ECO:0000256" key="5">
    <source>
        <dbReference type="ARBA" id="ARBA00023033"/>
    </source>
</evidence>
<dbReference type="GO" id="GO:0071949">
    <property type="term" value="F:FAD binding"/>
    <property type="evidence" value="ECO:0007669"/>
    <property type="project" value="InterPro"/>
</dbReference>
<gene>
    <name evidence="7" type="ORF">BU24DRAFT_444106</name>
</gene>
<keyword evidence="2" id="KW-0285">Flavoprotein</keyword>
<dbReference type="OrthoDB" id="9993796at2759"/>
<organism evidence="7 8">
    <name type="scientific">Aaosphaeria arxii CBS 175.79</name>
    <dbReference type="NCBI Taxonomy" id="1450172"/>
    <lineage>
        <taxon>Eukaryota</taxon>
        <taxon>Fungi</taxon>
        <taxon>Dikarya</taxon>
        <taxon>Ascomycota</taxon>
        <taxon>Pezizomycotina</taxon>
        <taxon>Dothideomycetes</taxon>
        <taxon>Pleosporomycetidae</taxon>
        <taxon>Pleosporales</taxon>
        <taxon>Pleosporales incertae sedis</taxon>
        <taxon>Aaosphaeria</taxon>
    </lineage>
</organism>
<dbReference type="InterPro" id="IPR050493">
    <property type="entry name" value="FAD-dep_Monooxygenase_BioMet"/>
</dbReference>
<sequence>MPLKVVIIGSGVAGLATAAILRKKANVTILERSTEERIAGGQGVGLGPNATKILDSMGYDRVQSHAVTSKGFKAYDVSNGNLVKKIPMDVVGEYGADWLMTLRKDFRAELLRLATEHDESTRPTLRYNCKVENIDVHEGAVTLQGGEVLSADVIVVASGIHTDLKEKIVGNDRFKATPTGQTIFRFLVSASNATKVVGKLPEWWDPKEGGYLSIMRTDDGTNRALITYPCCDFKYVNFSCAFPNHYLKSSAGESWFTDGNLDEVLEIFKDFPAPYADFMKHAEEIKVWELRDHDPLPTYVQGRAVLIGDAAHAMAPFQGQGGAQALEDAEGLRILIENNISRGDIPEALKRWDKARRPRASQVQENTRQASRKLNEVDSMKNMAYNWTYDGIFEALKDLET</sequence>
<name>A0A6A5XDJ9_9PLEO</name>
<dbReference type="SUPFAM" id="SSF54373">
    <property type="entry name" value="FAD-linked reductases, C-terminal domain"/>
    <property type="match status" value="1"/>
</dbReference>
<evidence type="ECO:0000256" key="1">
    <source>
        <dbReference type="ARBA" id="ARBA00007992"/>
    </source>
</evidence>
<dbReference type="PANTHER" id="PTHR13789:SF314">
    <property type="entry name" value="FAD-BINDING DOMAIN-CONTAINING PROTEIN"/>
    <property type="match status" value="1"/>
</dbReference>
<dbReference type="RefSeq" id="XP_033379235.1">
    <property type="nucleotide sequence ID" value="XM_033530624.1"/>
</dbReference>
<dbReference type="InterPro" id="IPR002938">
    <property type="entry name" value="FAD-bd"/>
</dbReference>
<feature type="domain" description="FAD-binding" evidence="6">
    <location>
        <begin position="4"/>
        <end position="366"/>
    </location>
</feature>
<protein>
    <submittedName>
        <fullName evidence="7">FAD binding domain protein</fullName>
    </submittedName>
</protein>
<dbReference type="Proteomes" id="UP000799778">
    <property type="component" value="Unassembled WGS sequence"/>
</dbReference>
<keyword evidence="5" id="KW-0503">Monooxygenase</keyword>
<evidence type="ECO:0000259" key="6">
    <source>
        <dbReference type="Pfam" id="PF01494"/>
    </source>
</evidence>
<dbReference type="AlphaFoldDB" id="A0A6A5XDJ9"/>
<reference evidence="7" key="1">
    <citation type="journal article" date="2020" name="Stud. Mycol.">
        <title>101 Dothideomycetes genomes: a test case for predicting lifestyles and emergence of pathogens.</title>
        <authorList>
            <person name="Haridas S."/>
            <person name="Albert R."/>
            <person name="Binder M."/>
            <person name="Bloem J."/>
            <person name="Labutti K."/>
            <person name="Salamov A."/>
            <person name="Andreopoulos B."/>
            <person name="Baker S."/>
            <person name="Barry K."/>
            <person name="Bills G."/>
            <person name="Bluhm B."/>
            <person name="Cannon C."/>
            <person name="Castanera R."/>
            <person name="Culley D."/>
            <person name="Daum C."/>
            <person name="Ezra D."/>
            <person name="Gonzalez J."/>
            <person name="Henrissat B."/>
            <person name="Kuo A."/>
            <person name="Liang C."/>
            <person name="Lipzen A."/>
            <person name="Lutzoni F."/>
            <person name="Magnuson J."/>
            <person name="Mondo S."/>
            <person name="Nolan M."/>
            <person name="Ohm R."/>
            <person name="Pangilinan J."/>
            <person name="Park H.-J."/>
            <person name="Ramirez L."/>
            <person name="Alfaro M."/>
            <person name="Sun H."/>
            <person name="Tritt A."/>
            <person name="Yoshinaga Y."/>
            <person name="Zwiers L.-H."/>
            <person name="Turgeon B."/>
            <person name="Goodwin S."/>
            <person name="Spatafora J."/>
            <person name="Crous P."/>
            <person name="Grigoriev I."/>
        </authorList>
    </citation>
    <scope>NUCLEOTIDE SEQUENCE</scope>
    <source>
        <strain evidence="7">CBS 175.79</strain>
    </source>
</reference>
<dbReference type="PRINTS" id="PR00420">
    <property type="entry name" value="RNGMNOXGNASE"/>
</dbReference>
<dbReference type="Gene3D" id="3.50.50.60">
    <property type="entry name" value="FAD/NAD(P)-binding domain"/>
    <property type="match status" value="1"/>
</dbReference>
<dbReference type="GeneID" id="54288021"/>
<evidence type="ECO:0000256" key="4">
    <source>
        <dbReference type="ARBA" id="ARBA00023002"/>
    </source>
</evidence>
<evidence type="ECO:0000313" key="8">
    <source>
        <dbReference type="Proteomes" id="UP000799778"/>
    </source>
</evidence>
<evidence type="ECO:0000256" key="3">
    <source>
        <dbReference type="ARBA" id="ARBA00022827"/>
    </source>
</evidence>
<keyword evidence="8" id="KW-1185">Reference proteome</keyword>
<evidence type="ECO:0000313" key="7">
    <source>
        <dbReference type="EMBL" id="KAF2010896.1"/>
    </source>
</evidence>
<proteinExistence type="inferred from homology"/>
<keyword evidence="4" id="KW-0560">Oxidoreductase</keyword>
<accession>A0A6A5XDJ9</accession>
<dbReference type="InterPro" id="IPR036188">
    <property type="entry name" value="FAD/NAD-bd_sf"/>
</dbReference>
<keyword evidence="3" id="KW-0274">FAD</keyword>
<comment type="similarity">
    <text evidence="1">Belongs to the paxM FAD-dependent monooxygenase family.</text>
</comment>
<evidence type="ECO:0000256" key="2">
    <source>
        <dbReference type="ARBA" id="ARBA00022630"/>
    </source>
</evidence>
<dbReference type="EMBL" id="ML978075">
    <property type="protein sequence ID" value="KAF2010896.1"/>
    <property type="molecule type" value="Genomic_DNA"/>
</dbReference>
<dbReference type="Pfam" id="PF01494">
    <property type="entry name" value="FAD_binding_3"/>
    <property type="match status" value="1"/>
</dbReference>
<dbReference type="PANTHER" id="PTHR13789">
    <property type="entry name" value="MONOOXYGENASE"/>
    <property type="match status" value="1"/>
</dbReference>
<dbReference type="GO" id="GO:0004497">
    <property type="term" value="F:monooxygenase activity"/>
    <property type="evidence" value="ECO:0007669"/>
    <property type="project" value="UniProtKB-KW"/>
</dbReference>
<dbReference type="SUPFAM" id="SSF51905">
    <property type="entry name" value="FAD/NAD(P)-binding domain"/>
    <property type="match status" value="1"/>
</dbReference>